<dbReference type="RefSeq" id="WP_231940403.1">
    <property type="nucleotide sequence ID" value="NZ_AP017422.1"/>
</dbReference>
<evidence type="ECO:0000313" key="1">
    <source>
        <dbReference type="EMBL" id="SIT21765.1"/>
    </source>
</evidence>
<dbReference type="Proteomes" id="UP000186917">
    <property type="component" value="Unassembled WGS sequence"/>
</dbReference>
<keyword evidence="2" id="KW-1185">Reference proteome</keyword>
<accession>A0A173MD34</accession>
<sequence length="197" mass="22419">MSYPFYAAFRKVRRMLGFVPRAPDEKVVEKEEEKQNISISINNQNTDTMSMFNYGVGGNEVKVDANEAIQDIQENKTLLAAKLTGDDPVTPEIITGLRTVEDVFRYFRPSIEVEHETADGQSRKEEFNFKNLGDFTPQGITQQSTYLKEMSLQQEQYNTIIRQIKTNKVLRALLENAESKEAFIKALKAVATELQSA</sequence>
<name>A0A173MD34_9BACT</name>
<evidence type="ECO:0000313" key="2">
    <source>
        <dbReference type="Proteomes" id="UP000186917"/>
    </source>
</evidence>
<dbReference type="KEGG" id="fln:FLA_1365"/>
<organism evidence="1 2">
    <name type="scientific">Filimonas lacunae</name>
    <dbReference type="NCBI Taxonomy" id="477680"/>
    <lineage>
        <taxon>Bacteria</taxon>
        <taxon>Pseudomonadati</taxon>
        <taxon>Bacteroidota</taxon>
        <taxon>Chitinophagia</taxon>
        <taxon>Chitinophagales</taxon>
        <taxon>Chitinophagaceae</taxon>
        <taxon>Filimonas</taxon>
    </lineage>
</organism>
<gene>
    <name evidence="1" type="ORF">SAMN05421788_105187</name>
</gene>
<proteinExistence type="predicted"/>
<dbReference type="STRING" id="477680.SAMN05421788_105187"/>
<dbReference type="EMBL" id="FTOR01000005">
    <property type="protein sequence ID" value="SIT21765.1"/>
    <property type="molecule type" value="Genomic_DNA"/>
</dbReference>
<reference evidence="2" key="1">
    <citation type="submission" date="2017-01" db="EMBL/GenBank/DDBJ databases">
        <authorList>
            <person name="Varghese N."/>
            <person name="Submissions S."/>
        </authorList>
    </citation>
    <scope>NUCLEOTIDE SEQUENCE [LARGE SCALE GENOMIC DNA]</scope>
    <source>
        <strain evidence="2">DSM 21054</strain>
    </source>
</reference>
<protein>
    <submittedName>
        <fullName evidence="1">Type VI secretion system, VipA, VC_A0107 or Hcp2</fullName>
    </submittedName>
</protein>
<dbReference type="AlphaFoldDB" id="A0A173MD34"/>